<dbReference type="Proteomes" id="UP000321790">
    <property type="component" value="Unassembled WGS sequence"/>
</dbReference>
<dbReference type="Pfam" id="PF12833">
    <property type="entry name" value="HTH_18"/>
    <property type="match status" value="1"/>
</dbReference>
<dbReference type="Gene3D" id="3.40.50.10070">
    <property type="entry name" value="TolB, N-terminal domain"/>
    <property type="match status" value="1"/>
</dbReference>
<organism evidence="5 6">
    <name type="scientific">Seonamhaeicola algicola</name>
    <dbReference type="NCBI Taxonomy" id="1719036"/>
    <lineage>
        <taxon>Bacteria</taxon>
        <taxon>Pseudomonadati</taxon>
        <taxon>Bacteroidota</taxon>
        <taxon>Flavobacteriia</taxon>
        <taxon>Flavobacteriales</taxon>
        <taxon>Flavobacteriaceae</taxon>
    </lineage>
</organism>
<dbReference type="GO" id="GO:0003700">
    <property type="term" value="F:DNA-binding transcription factor activity"/>
    <property type="evidence" value="ECO:0007669"/>
    <property type="project" value="InterPro"/>
</dbReference>
<dbReference type="RefSeq" id="WP_147130669.1">
    <property type="nucleotide sequence ID" value="NZ_VOSC01000005.1"/>
</dbReference>
<dbReference type="InterPro" id="IPR009057">
    <property type="entry name" value="Homeodomain-like_sf"/>
</dbReference>
<dbReference type="SUPFAM" id="SSF46689">
    <property type="entry name" value="Homeodomain-like"/>
    <property type="match status" value="1"/>
</dbReference>
<keyword evidence="1" id="KW-0805">Transcription regulation</keyword>
<evidence type="ECO:0000256" key="1">
    <source>
        <dbReference type="ARBA" id="ARBA00023015"/>
    </source>
</evidence>
<reference evidence="6" key="1">
    <citation type="submission" date="2019-08" db="EMBL/GenBank/DDBJ databases">
        <title>Seonamhaeicola sediminis sp. nov., isolated from marine sediment.</title>
        <authorList>
            <person name="Cao W.R."/>
        </authorList>
    </citation>
    <scope>NUCLEOTIDE SEQUENCE [LARGE SCALE GENOMIC DNA]</scope>
    <source>
        <strain evidence="6">Gy8</strain>
    </source>
</reference>
<accession>A0A5C7B5J2</accession>
<proteinExistence type="predicted"/>
<gene>
    <name evidence="5" type="ORF">FUA26_01355</name>
</gene>
<keyword evidence="2" id="KW-0238">DNA-binding</keyword>
<dbReference type="InterPro" id="IPR011990">
    <property type="entry name" value="TPR-like_helical_dom_sf"/>
</dbReference>
<sequence>MSNDIDNEYFSDGITEEIINALSNIKALKVIARTSSFAFKGKQVDVRKVGKELNVSTILEGSVRKANNRVRISAQLIDTADGTHYWSKNFDRELDDIFKLQDEISLLIADKIRENFGHFNVDDSLVRHHNISSTAYHDYLKAKKLISRFNKDDVLRGITILKQVIEQYPTFALAHVHIHYAYNILAAAGLMPVKEAFEIGGYYLDTAHNLKVDLPEVHHSLGWDALNKKWDFKAAACHLKKALELKPGYSDAHQKLFITLILEGNLQEANTHINTAYTLDPLNDLNNYFMGYNAYINKDENAVKKHFKRCFEINNKFIVGYGIYALALSYHKQPKHIIEVAQSIPEMEGSKIEQLIMTTLAHAVMQDTANVEANLELLEPLLNTDSRERVRFFLIYIYTLLKQYDKVLDLIDKGITHKEPLMTLVKVDPLLEPLHDLERFKKQLDIIFALSNESKPQTDSTEKQLLSKDQIAHCKTAILDLMKNEVCFLDTTLSLRTLADKIDMHPNHLSWLLNASFKKNFNDFINTYRLEYFKSIALKPEFKHITILGLAYDSGFNSKSVFNTFFKKTEGITPSKWVQQHSK</sequence>
<keyword evidence="3" id="KW-0804">Transcription</keyword>
<dbReference type="InterPro" id="IPR018060">
    <property type="entry name" value="HTH_AraC"/>
</dbReference>
<dbReference type="PANTHER" id="PTHR43280">
    <property type="entry name" value="ARAC-FAMILY TRANSCRIPTIONAL REGULATOR"/>
    <property type="match status" value="1"/>
</dbReference>
<dbReference type="PROSITE" id="PS01124">
    <property type="entry name" value="HTH_ARAC_FAMILY_2"/>
    <property type="match status" value="1"/>
</dbReference>
<dbReference type="PANTHER" id="PTHR43280:SF29">
    <property type="entry name" value="ARAC-FAMILY TRANSCRIPTIONAL REGULATOR"/>
    <property type="match status" value="1"/>
</dbReference>
<protein>
    <submittedName>
        <fullName evidence="5">Helix-turn-helix domain-containing protein</fullName>
    </submittedName>
</protein>
<dbReference type="SUPFAM" id="SSF48452">
    <property type="entry name" value="TPR-like"/>
    <property type="match status" value="1"/>
</dbReference>
<dbReference type="EMBL" id="VOSC01000005">
    <property type="protein sequence ID" value="TXE15183.1"/>
    <property type="molecule type" value="Genomic_DNA"/>
</dbReference>
<dbReference type="OrthoDB" id="9779074at2"/>
<dbReference type="Gene3D" id="1.10.10.60">
    <property type="entry name" value="Homeodomain-like"/>
    <property type="match status" value="2"/>
</dbReference>
<evidence type="ECO:0000313" key="5">
    <source>
        <dbReference type="EMBL" id="TXE15183.1"/>
    </source>
</evidence>
<dbReference type="AlphaFoldDB" id="A0A5C7B5J2"/>
<name>A0A5C7B5J2_9FLAO</name>
<comment type="caution">
    <text evidence="5">The sequence shown here is derived from an EMBL/GenBank/DDBJ whole genome shotgun (WGS) entry which is preliminary data.</text>
</comment>
<dbReference type="Gene3D" id="1.25.40.10">
    <property type="entry name" value="Tetratricopeptide repeat domain"/>
    <property type="match status" value="1"/>
</dbReference>
<evidence type="ECO:0000256" key="2">
    <source>
        <dbReference type="ARBA" id="ARBA00023125"/>
    </source>
</evidence>
<evidence type="ECO:0000313" key="6">
    <source>
        <dbReference type="Proteomes" id="UP000321790"/>
    </source>
</evidence>
<evidence type="ECO:0000259" key="4">
    <source>
        <dbReference type="PROSITE" id="PS01124"/>
    </source>
</evidence>
<evidence type="ECO:0000256" key="3">
    <source>
        <dbReference type="ARBA" id="ARBA00023163"/>
    </source>
</evidence>
<dbReference type="SMART" id="SM00342">
    <property type="entry name" value="HTH_ARAC"/>
    <property type="match status" value="1"/>
</dbReference>
<feature type="domain" description="HTH araC/xylS-type" evidence="4">
    <location>
        <begin position="476"/>
        <end position="580"/>
    </location>
</feature>
<keyword evidence="6" id="KW-1185">Reference proteome</keyword>
<dbReference type="GO" id="GO:0043565">
    <property type="term" value="F:sequence-specific DNA binding"/>
    <property type="evidence" value="ECO:0007669"/>
    <property type="project" value="InterPro"/>
</dbReference>